<proteinExistence type="predicted"/>
<dbReference type="KEGG" id="nte:NEUTE1DRAFT133969"/>
<evidence type="ECO:0000256" key="1">
    <source>
        <dbReference type="SAM" id="Phobius"/>
    </source>
</evidence>
<accession>F8MZ42</accession>
<dbReference type="HOGENOM" id="CLU_1078048_0_0_1"/>
<dbReference type="RefSeq" id="XP_009857221.1">
    <property type="nucleotide sequence ID" value="XM_009858919.1"/>
</dbReference>
<keyword evidence="3" id="KW-1185">Reference proteome</keyword>
<evidence type="ECO:0000313" key="2">
    <source>
        <dbReference type="EMBL" id="EGO53634.1"/>
    </source>
</evidence>
<dbReference type="AlphaFoldDB" id="F8MZ42"/>
<sequence>MFCFLSLVGVLVKTRLLSSAITPGGFSSATPLNQPISSAKDLLKRIDPIYLIWPLLPSLFICISILPGICFLLPRKMAEIHAICTTLGEISRRLNNVSRISAKIAIHMQKCSAWYKQNPRLRKWWSTACLAITVFVALQIFSAWRLSKKPRQTFQQPKDTKATVTASTLPTSHTICPTPVQQTQRINDGLSSDRRLLRENNHKIVTPAVTQLLSNMCGLHPHEVLWVRSTVSAWLGRVGWESVAWLWSFVGGLPIRRS</sequence>
<evidence type="ECO:0000313" key="3">
    <source>
        <dbReference type="Proteomes" id="UP000008065"/>
    </source>
</evidence>
<name>F8MZ42_NEUT8</name>
<keyword evidence="1" id="KW-0812">Transmembrane</keyword>
<organism evidence="2 3">
    <name type="scientific">Neurospora tetrasperma (strain FGSC 2508 / ATCC MYA-4615 / P0657)</name>
    <dbReference type="NCBI Taxonomy" id="510951"/>
    <lineage>
        <taxon>Eukaryota</taxon>
        <taxon>Fungi</taxon>
        <taxon>Dikarya</taxon>
        <taxon>Ascomycota</taxon>
        <taxon>Pezizomycotina</taxon>
        <taxon>Sordariomycetes</taxon>
        <taxon>Sordariomycetidae</taxon>
        <taxon>Sordariales</taxon>
        <taxon>Sordariaceae</taxon>
        <taxon>Neurospora</taxon>
    </lineage>
</organism>
<dbReference type="Proteomes" id="UP000008065">
    <property type="component" value="Unassembled WGS sequence"/>
</dbReference>
<gene>
    <name evidence="2" type="ORF">NEUTE1DRAFT_133969</name>
</gene>
<dbReference type="GeneID" id="20825795"/>
<feature type="transmembrane region" description="Helical" evidence="1">
    <location>
        <begin position="124"/>
        <end position="144"/>
    </location>
</feature>
<keyword evidence="1" id="KW-1133">Transmembrane helix</keyword>
<feature type="transmembrane region" description="Helical" evidence="1">
    <location>
        <begin position="50"/>
        <end position="73"/>
    </location>
</feature>
<keyword evidence="1" id="KW-0472">Membrane</keyword>
<dbReference type="VEuPathDB" id="FungiDB:NEUTE1DRAFT_133969"/>
<protein>
    <submittedName>
        <fullName evidence="2">Uncharacterized protein</fullName>
    </submittedName>
</protein>
<reference evidence="3" key="1">
    <citation type="journal article" date="2011" name="Genetics">
        <title>Massive changes in genome architecture accompany the transition to self-fertility in the filamentous fungus Neurospora tetrasperma.</title>
        <authorList>
            <person name="Ellison C.E."/>
            <person name="Stajich J.E."/>
            <person name="Jacobson D.J."/>
            <person name="Natvig D.O."/>
            <person name="Lapidus A."/>
            <person name="Foster B."/>
            <person name="Aerts A."/>
            <person name="Riley R."/>
            <person name="Lindquist E.A."/>
            <person name="Grigoriev I.V."/>
            <person name="Taylor J.W."/>
        </authorList>
    </citation>
    <scope>NUCLEOTIDE SEQUENCE [LARGE SCALE GENOMIC DNA]</scope>
    <source>
        <strain evidence="3">FGSC 2508 / P0657</strain>
    </source>
</reference>
<dbReference type="EMBL" id="GL891382">
    <property type="protein sequence ID" value="EGO53634.1"/>
    <property type="molecule type" value="Genomic_DNA"/>
</dbReference>